<organism evidence="7 8">
    <name type="scientific">Bifidobacterium magnum</name>
    <dbReference type="NCBI Taxonomy" id="1692"/>
    <lineage>
        <taxon>Bacteria</taxon>
        <taxon>Bacillati</taxon>
        <taxon>Actinomycetota</taxon>
        <taxon>Actinomycetes</taxon>
        <taxon>Bifidobacteriales</taxon>
        <taxon>Bifidobacteriaceae</taxon>
        <taxon>Bifidobacterium</taxon>
    </lineage>
</organism>
<protein>
    <submittedName>
        <fullName evidence="7">DNA segregation ATPase and related proteins (FtsK/SpoIIIE family)</fullName>
    </submittedName>
</protein>
<dbReference type="Pfam" id="PF01580">
    <property type="entry name" value="FtsK_SpoIIIE"/>
    <property type="match status" value="1"/>
</dbReference>
<dbReference type="SUPFAM" id="SSF52540">
    <property type="entry name" value="P-loop containing nucleoside triphosphate hydrolases"/>
    <property type="match status" value="1"/>
</dbReference>
<keyword evidence="5" id="KW-1133">Transmembrane helix</keyword>
<keyword evidence="8" id="KW-1185">Reference proteome</keyword>
<keyword evidence="1 3" id="KW-0547">Nucleotide-binding</keyword>
<feature type="binding site" evidence="3">
    <location>
        <begin position="186"/>
        <end position="193"/>
    </location>
    <ligand>
        <name>ATP</name>
        <dbReference type="ChEBI" id="CHEBI:30616"/>
    </ligand>
</feature>
<comment type="caution">
    <text evidence="7">The sequence shown here is derived from an EMBL/GenBank/DDBJ whole genome shotgun (WGS) entry which is preliminary data.</text>
</comment>
<sequence>MARRGKHHPPDSRRTGSRPGRRPSTSKRRVPNTRHAGSLRALRVFAYAAPVAAQAIMLVVMLLQGQWLFAIMVFAGCCGCAATLLITLLRQQPSADPLSSSAIAGTGPPQQHQERADEPALHERILPATSLEELLGIAGQRDAWRIIARRWLSPAHSLRVPLGVDGHKRPAFLDLLEQGPHAIVAGTTGSGKSVLLQSWCMALAALHPPHALQFLLLDFKGGSAMNALSTLPHTRGCVSDLDLQHAMRALEAIEQELRGRERLAAQQGVADIRDMDPRPARMIVVVDEFYAMAGQLPDYMDRLIRVASLGRSLGMHVVACTQNPLGQINASMKANMSLRVCMRVHDSLQSQEMIGSDHAARLSAKAPGTALCCVDGRETLLRCAFCTDLAYVARQIRYAARLHGWLQPEPLFTAPLPAQITYERVLREHQSGCSPGQSVLIGLADDGVHTAPAHVPVDRGNIAVVGMPGRGRSTLLRHIERLVRERGWKHVRVVDDADELLDVLNTSACAEQFRHDLFDERRTVVMALRSTKSLRIPEHGTIRVMFPCAERSVDLADGIPSALLNTMTVQDLHTPGRAVLLGVGQARVIQCVAPIGDA</sequence>
<dbReference type="AlphaFoldDB" id="A0A087BCH9"/>
<dbReference type="PANTHER" id="PTHR22683:SF1">
    <property type="entry name" value="TYPE VII SECRETION SYSTEM PROTEIN ESSC"/>
    <property type="match status" value="1"/>
</dbReference>
<dbReference type="eggNOG" id="COG1674">
    <property type="taxonomic scope" value="Bacteria"/>
</dbReference>
<feature type="domain" description="FtsK" evidence="6">
    <location>
        <begin position="168"/>
        <end position="351"/>
    </location>
</feature>
<dbReference type="GO" id="GO:0003677">
    <property type="term" value="F:DNA binding"/>
    <property type="evidence" value="ECO:0007669"/>
    <property type="project" value="InterPro"/>
</dbReference>
<feature type="transmembrane region" description="Helical" evidence="5">
    <location>
        <begin position="44"/>
        <end position="63"/>
    </location>
</feature>
<name>A0A087BCH9_9BIFI</name>
<accession>A0A087BCH9</accession>
<evidence type="ECO:0000313" key="8">
    <source>
        <dbReference type="Proteomes" id="UP000029052"/>
    </source>
</evidence>
<dbReference type="InterPro" id="IPR002543">
    <property type="entry name" value="FtsK_dom"/>
</dbReference>
<dbReference type="EMBL" id="JGZB01000003">
    <property type="protein sequence ID" value="KFI68729.1"/>
    <property type="molecule type" value="Genomic_DNA"/>
</dbReference>
<dbReference type="CDD" id="cd01127">
    <property type="entry name" value="TrwB_TraG_TraD_VirD4"/>
    <property type="match status" value="1"/>
</dbReference>
<evidence type="ECO:0000313" key="7">
    <source>
        <dbReference type="EMBL" id="KFI68729.1"/>
    </source>
</evidence>
<dbReference type="InterPro" id="IPR003593">
    <property type="entry name" value="AAA+_ATPase"/>
</dbReference>
<dbReference type="InterPro" id="IPR027417">
    <property type="entry name" value="P-loop_NTPase"/>
</dbReference>
<dbReference type="InterPro" id="IPR050206">
    <property type="entry name" value="FtsK/SpoIIIE/SftA"/>
</dbReference>
<feature type="transmembrane region" description="Helical" evidence="5">
    <location>
        <begin position="69"/>
        <end position="89"/>
    </location>
</feature>
<dbReference type="Proteomes" id="UP000029052">
    <property type="component" value="Unassembled WGS sequence"/>
</dbReference>
<dbReference type="Gene3D" id="3.40.50.300">
    <property type="entry name" value="P-loop containing nucleotide triphosphate hydrolases"/>
    <property type="match status" value="1"/>
</dbReference>
<dbReference type="PANTHER" id="PTHR22683">
    <property type="entry name" value="SPORULATION PROTEIN RELATED"/>
    <property type="match status" value="1"/>
</dbReference>
<evidence type="ECO:0000256" key="5">
    <source>
        <dbReference type="SAM" id="Phobius"/>
    </source>
</evidence>
<dbReference type="STRING" id="1692.BMAGN_0600"/>
<dbReference type="PROSITE" id="PS50901">
    <property type="entry name" value="FTSK"/>
    <property type="match status" value="1"/>
</dbReference>
<evidence type="ECO:0000259" key="6">
    <source>
        <dbReference type="PROSITE" id="PS50901"/>
    </source>
</evidence>
<evidence type="ECO:0000256" key="4">
    <source>
        <dbReference type="SAM" id="MobiDB-lite"/>
    </source>
</evidence>
<feature type="compositionally biased region" description="Basic residues" evidence="4">
    <location>
        <begin position="15"/>
        <end position="32"/>
    </location>
</feature>
<feature type="region of interest" description="Disordered" evidence="4">
    <location>
        <begin position="1"/>
        <end position="33"/>
    </location>
</feature>
<keyword evidence="5" id="KW-0472">Membrane</keyword>
<keyword evidence="5" id="KW-0812">Transmembrane</keyword>
<evidence type="ECO:0000256" key="3">
    <source>
        <dbReference type="PROSITE-ProRule" id="PRU00289"/>
    </source>
</evidence>
<evidence type="ECO:0000256" key="2">
    <source>
        <dbReference type="ARBA" id="ARBA00022840"/>
    </source>
</evidence>
<proteinExistence type="predicted"/>
<evidence type="ECO:0000256" key="1">
    <source>
        <dbReference type="ARBA" id="ARBA00022741"/>
    </source>
</evidence>
<gene>
    <name evidence="7" type="ORF">BMAGN_0600</name>
</gene>
<dbReference type="GO" id="GO:0005524">
    <property type="term" value="F:ATP binding"/>
    <property type="evidence" value="ECO:0007669"/>
    <property type="project" value="UniProtKB-UniRule"/>
</dbReference>
<dbReference type="SMART" id="SM00382">
    <property type="entry name" value="AAA"/>
    <property type="match status" value="1"/>
</dbReference>
<keyword evidence="2 3" id="KW-0067">ATP-binding</keyword>
<reference evidence="7 8" key="1">
    <citation type="submission" date="2014-03" db="EMBL/GenBank/DDBJ databases">
        <title>Genomics of Bifidobacteria.</title>
        <authorList>
            <person name="Ventura M."/>
            <person name="Milani C."/>
            <person name="Lugli G.A."/>
        </authorList>
    </citation>
    <scope>NUCLEOTIDE SEQUENCE [LARGE SCALE GENOMIC DNA]</scope>
    <source>
        <strain evidence="7 8">LMG 11591</strain>
    </source>
</reference>